<name>A0A5R9JEA3_9PROT</name>
<comment type="caution">
    <text evidence="3">The sequence shown here is derived from an EMBL/GenBank/DDBJ whole genome shotgun (WGS) entry which is preliminary data.</text>
</comment>
<sequence length="346" mass="38979">MTSVSVIVTNYNYGAFVIDAVESALSQTRAAAQVIVVDDGSTDGSAERLRSRYGGDARVTLLTGSNRGQLGAFRHALDHATGQVVAFLDADDFWDLGYLEAMVAVYEEHAGTDFVFSDCILTGKEHGREAYADRAVDLGYTALSAWMTGWWYGEATSALTMRREWAERALNLPANLQETWRLSADTCLVYGSSLQGAHKRYLPTGMVHYRIHATNHWWHSRTSEQRFLRRYRVRSLVNHYAREMAIDARTEDLIKLEFLSKDDPSHEEARRYALMALASSVWLPRRLWRAFSIVRRGGWWERGPKRAAESRKLGAPGVASEPPAPKRELPRHFEEARLATVGTGPE</sequence>
<dbReference type="OrthoDB" id="174925at2"/>
<dbReference type="PANTHER" id="PTHR43685">
    <property type="entry name" value="GLYCOSYLTRANSFERASE"/>
    <property type="match status" value="1"/>
</dbReference>
<evidence type="ECO:0000256" key="1">
    <source>
        <dbReference type="SAM" id="MobiDB-lite"/>
    </source>
</evidence>
<organism evidence="3 4">
    <name type="scientific">Lichenicoccus roseus</name>
    <dbReference type="NCBI Taxonomy" id="2683649"/>
    <lineage>
        <taxon>Bacteria</taxon>
        <taxon>Pseudomonadati</taxon>
        <taxon>Pseudomonadota</taxon>
        <taxon>Alphaproteobacteria</taxon>
        <taxon>Acetobacterales</taxon>
        <taxon>Acetobacteraceae</taxon>
        <taxon>Lichenicoccus</taxon>
    </lineage>
</organism>
<feature type="region of interest" description="Disordered" evidence="1">
    <location>
        <begin position="305"/>
        <end position="346"/>
    </location>
</feature>
<protein>
    <submittedName>
        <fullName evidence="3">Glycosyltransferase family 2 protein</fullName>
    </submittedName>
</protein>
<dbReference type="SUPFAM" id="SSF53448">
    <property type="entry name" value="Nucleotide-diphospho-sugar transferases"/>
    <property type="match status" value="1"/>
</dbReference>
<gene>
    <name evidence="3" type="ORF">FE263_01710</name>
</gene>
<dbReference type="InterPro" id="IPR050834">
    <property type="entry name" value="Glycosyltransf_2"/>
</dbReference>
<dbReference type="EMBL" id="VCDI01000001">
    <property type="protein sequence ID" value="TLU73961.1"/>
    <property type="molecule type" value="Genomic_DNA"/>
</dbReference>
<dbReference type="PANTHER" id="PTHR43685:SF11">
    <property type="entry name" value="GLYCOSYLTRANSFERASE TAGX-RELATED"/>
    <property type="match status" value="1"/>
</dbReference>
<dbReference type="Gene3D" id="3.90.550.10">
    <property type="entry name" value="Spore Coat Polysaccharide Biosynthesis Protein SpsA, Chain A"/>
    <property type="match status" value="1"/>
</dbReference>
<dbReference type="InterPro" id="IPR029044">
    <property type="entry name" value="Nucleotide-diphossugar_trans"/>
</dbReference>
<evidence type="ECO:0000313" key="3">
    <source>
        <dbReference type="EMBL" id="TLU73961.1"/>
    </source>
</evidence>
<keyword evidence="3" id="KW-0808">Transferase</keyword>
<proteinExistence type="predicted"/>
<dbReference type="InterPro" id="IPR001173">
    <property type="entry name" value="Glyco_trans_2-like"/>
</dbReference>
<dbReference type="GO" id="GO:0016740">
    <property type="term" value="F:transferase activity"/>
    <property type="evidence" value="ECO:0007669"/>
    <property type="project" value="UniProtKB-KW"/>
</dbReference>
<accession>A0A5R9JEA3</accession>
<dbReference type="Pfam" id="PF00535">
    <property type="entry name" value="Glycos_transf_2"/>
    <property type="match status" value="1"/>
</dbReference>
<feature type="domain" description="Glycosyltransferase 2-like" evidence="2">
    <location>
        <begin position="5"/>
        <end position="133"/>
    </location>
</feature>
<dbReference type="RefSeq" id="WP_138324214.1">
    <property type="nucleotide sequence ID" value="NZ_VCDI01000001.1"/>
</dbReference>
<dbReference type="CDD" id="cd00761">
    <property type="entry name" value="Glyco_tranf_GTA_type"/>
    <property type="match status" value="1"/>
</dbReference>
<reference evidence="3 4" key="1">
    <citation type="submission" date="2019-05" db="EMBL/GenBank/DDBJ databases">
        <authorList>
            <person name="Pankratov T."/>
            <person name="Grouzdev D."/>
        </authorList>
    </citation>
    <scope>NUCLEOTIDE SEQUENCE [LARGE SCALE GENOMIC DNA]</scope>
    <source>
        <strain evidence="3 4">KEBCLARHB70R</strain>
    </source>
</reference>
<evidence type="ECO:0000259" key="2">
    <source>
        <dbReference type="Pfam" id="PF00535"/>
    </source>
</evidence>
<dbReference type="Proteomes" id="UP000305654">
    <property type="component" value="Unassembled WGS sequence"/>
</dbReference>
<keyword evidence="4" id="KW-1185">Reference proteome</keyword>
<evidence type="ECO:0000313" key="4">
    <source>
        <dbReference type="Proteomes" id="UP000305654"/>
    </source>
</evidence>
<feature type="compositionally biased region" description="Basic and acidic residues" evidence="1">
    <location>
        <begin position="324"/>
        <end position="337"/>
    </location>
</feature>
<dbReference type="AlphaFoldDB" id="A0A5R9JEA3"/>